<dbReference type="GO" id="GO:0002376">
    <property type="term" value="P:immune system process"/>
    <property type="evidence" value="ECO:0007669"/>
    <property type="project" value="TreeGrafter"/>
</dbReference>
<dbReference type="SMART" id="SM00348">
    <property type="entry name" value="IRF"/>
    <property type="match status" value="1"/>
</dbReference>
<reference evidence="8 9" key="1">
    <citation type="journal article" date="2018" name="Nat. Ecol. Evol.">
        <title>Shark genomes provide insights into elasmobranch evolution and the origin of vertebrates.</title>
        <authorList>
            <person name="Hara Y"/>
            <person name="Yamaguchi K"/>
            <person name="Onimaru K"/>
            <person name="Kadota M"/>
            <person name="Koyanagi M"/>
            <person name="Keeley SD"/>
            <person name="Tatsumi K"/>
            <person name="Tanaka K"/>
            <person name="Motone F"/>
            <person name="Kageyama Y"/>
            <person name="Nozu R"/>
            <person name="Adachi N"/>
            <person name="Nishimura O"/>
            <person name="Nakagawa R"/>
            <person name="Tanegashima C"/>
            <person name="Kiyatake I"/>
            <person name="Matsumoto R"/>
            <person name="Murakumo K"/>
            <person name="Nishida K"/>
            <person name="Terakita A"/>
            <person name="Kuratani S"/>
            <person name="Sato K"/>
            <person name="Hyodo S Kuraku.S."/>
        </authorList>
    </citation>
    <scope>NUCLEOTIDE SEQUENCE [LARGE SCALE GENOMIC DNA]</scope>
</reference>
<dbReference type="InterPro" id="IPR019471">
    <property type="entry name" value="Interferon_reg_factor-3"/>
</dbReference>
<dbReference type="OMA" id="RLGKCQV"/>
<dbReference type="Pfam" id="PF00605">
    <property type="entry name" value="IRF"/>
    <property type="match status" value="1"/>
</dbReference>
<name>A0A401RNF8_CHIPU</name>
<keyword evidence="9" id="KW-1185">Reference proteome</keyword>
<evidence type="ECO:0000313" key="9">
    <source>
        <dbReference type="Proteomes" id="UP000287033"/>
    </source>
</evidence>
<feature type="domain" description="IRF tryptophan pentad repeat" evidence="7">
    <location>
        <begin position="5"/>
        <end position="106"/>
    </location>
</feature>
<dbReference type="SMART" id="SM01243">
    <property type="entry name" value="IRF-3"/>
    <property type="match status" value="1"/>
</dbReference>
<dbReference type="PRINTS" id="PR00267">
    <property type="entry name" value="INTFRNREGFCT"/>
</dbReference>
<dbReference type="GO" id="GO:0000981">
    <property type="term" value="F:DNA-binding transcription factor activity, RNA polymerase II-specific"/>
    <property type="evidence" value="ECO:0007669"/>
    <property type="project" value="TreeGrafter"/>
</dbReference>
<dbReference type="InterPro" id="IPR017855">
    <property type="entry name" value="SMAD-like_dom_sf"/>
</dbReference>
<dbReference type="GO" id="GO:0000978">
    <property type="term" value="F:RNA polymerase II cis-regulatory region sequence-specific DNA binding"/>
    <property type="evidence" value="ECO:0007669"/>
    <property type="project" value="TreeGrafter"/>
</dbReference>
<evidence type="ECO:0000313" key="8">
    <source>
        <dbReference type="EMBL" id="GCC19711.1"/>
    </source>
</evidence>
<dbReference type="FunFam" id="1.10.10.10:FF:000041">
    <property type="entry name" value="Interferon regulatory factor 4"/>
    <property type="match status" value="1"/>
</dbReference>
<dbReference type="STRING" id="137246.A0A401RNF8"/>
<dbReference type="Gene3D" id="2.60.200.10">
    <property type="match status" value="1"/>
</dbReference>
<dbReference type="PANTHER" id="PTHR11949:SF2">
    <property type="entry name" value="INTERFERON REGULATORY FACTOR 7"/>
    <property type="match status" value="1"/>
</dbReference>
<dbReference type="Pfam" id="PF10401">
    <property type="entry name" value="IRF-3"/>
    <property type="match status" value="1"/>
</dbReference>
<keyword evidence="6" id="KW-0539">Nucleus</keyword>
<dbReference type="PROSITE" id="PS51507">
    <property type="entry name" value="IRF_2"/>
    <property type="match status" value="1"/>
</dbReference>
<organism evidence="8 9">
    <name type="scientific">Chiloscyllium punctatum</name>
    <name type="common">Brownbanded bambooshark</name>
    <name type="synonym">Hemiscyllium punctatum</name>
    <dbReference type="NCBI Taxonomy" id="137246"/>
    <lineage>
        <taxon>Eukaryota</taxon>
        <taxon>Metazoa</taxon>
        <taxon>Chordata</taxon>
        <taxon>Craniata</taxon>
        <taxon>Vertebrata</taxon>
        <taxon>Chondrichthyes</taxon>
        <taxon>Elasmobranchii</taxon>
        <taxon>Galeomorphii</taxon>
        <taxon>Galeoidea</taxon>
        <taxon>Orectolobiformes</taxon>
        <taxon>Hemiscylliidae</taxon>
        <taxon>Chiloscyllium</taxon>
    </lineage>
</organism>
<dbReference type="CDD" id="cd00103">
    <property type="entry name" value="IRF"/>
    <property type="match status" value="1"/>
</dbReference>
<dbReference type="InterPro" id="IPR019817">
    <property type="entry name" value="Interferon_reg_fac_CS"/>
</dbReference>
<dbReference type="GO" id="GO:0005634">
    <property type="term" value="C:nucleus"/>
    <property type="evidence" value="ECO:0007669"/>
    <property type="project" value="UniProtKB-SubCell"/>
</dbReference>
<gene>
    <name evidence="8" type="ORF">chiPu_0018480</name>
</gene>
<keyword evidence="5" id="KW-0804">Transcription</keyword>
<dbReference type="InterPro" id="IPR001346">
    <property type="entry name" value="Interferon_reg_fact_DNA-bd_dom"/>
</dbReference>
<dbReference type="InterPro" id="IPR036390">
    <property type="entry name" value="WH_DNA-bd_sf"/>
</dbReference>
<keyword evidence="4" id="KW-0010">Activator</keyword>
<keyword evidence="3" id="KW-0238">DNA-binding</keyword>
<comment type="caution">
    <text evidence="8">The sequence shown here is derived from an EMBL/GenBank/DDBJ whole genome shotgun (WGS) entry which is preliminary data.</text>
</comment>
<sequence length="506" mass="57712">MNNQKPQFRSWLIAQVNSGSYHGLRWLNHERTMFRIPWKHAGRQDLCENDYSIFKGWATVSGKCTDGPPKWKTNFRCALNNIDSFTLLEDNSKESTDPHKIYVITNDKINSALDPNMDGTLQEDDNLESQLHISPETNLEQPNFALYVPQQSSAIPNTEGQLEEWIPDFDLMNLSDSAEDQMAPGLSNPANIYNSAVNGIYNFQVPPGTPPQEVFNVSPAQVVPTDEYRKLPSQTFNADQTWEPLLDPTFHVMENVAQEIPVHYPASDAPLNPAPGTQVEIPTVSQLQQVLRDFDITIYYRGKKVFQSTVSNANGCRLYHDEENERFAQLQHIRFPSTEEIKDHQQKKFTNCLLANMAGGLLLENKNGDLFAKRLGKCQVFWTRSGATMNEESQKLNRNEETKLFSLKDFYTECVEFMEQQRGMPQSSIFLCFGQRFRIGYEKKKLILVKIVPKICICLIEYTHQEGASSLTSDNVSLQMSNNSSTSSMENLMALIHELENLMELE</sequence>
<evidence type="ECO:0000259" key="7">
    <source>
        <dbReference type="PROSITE" id="PS51507"/>
    </source>
</evidence>
<evidence type="ECO:0000256" key="3">
    <source>
        <dbReference type="ARBA" id="ARBA00023125"/>
    </source>
</evidence>
<evidence type="ECO:0000256" key="6">
    <source>
        <dbReference type="ARBA" id="ARBA00023242"/>
    </source>
</evidence>
<proteinExistence type="predicted"/>
<keyword evidence="2" id="KW-0805">Transcription regulation</keyword>
<evidence type="ECO:0000256" key="1">
    <source>
        <dbReference type="ARBA" id="ARBA00004123"/>
    </source>
</evidence>
<dbReference type="InterPro" id="IPR008984">
    <property type="entry name" value="SMAD_FHA_dom_sf"/>
</dbReference>
<dbReference type="Gene3D" id="1.10.10.10">
    <property type="entry name" value="Winged helix-like DNA-binding domain superfamily/Winged helix DNA-binding domain"/>
    <property type="match status" value="1"/>
</dbReference>
<dbReference type="SUPFAM" id="SSF49879">
    <property type="entry name" value="SMAD/FHA domain"/>
    <property type="match status" value="1"/>
</dbReference>
<evidence type="ECO:0000256" key="5">
    <source>
        <dbReference type="ARBA" id="ARBA00023163"/>
    </source>
</evidence>
<evidence type="ECO:0000256" key="4">
    <source>
        <dbReference type="ARBA" id="ARBA00023159"/>
    </source>
</evidence>
<dbReference type="OrthoDB" id="9836034at2759"/>
<dbReference type="PANTHER" id="PTHR11949">
    <property type="entry name" value="INTERFERON REGULATORY FACTOR"/>
    <property type="match status" value="1"/>
</dbReference>
<protein>
    <recommendedName>
        <fullName evidence="7">IRF tryptophan pentad repeat domain-containing protein</fullName>
    </recommendedName>
</protein>
<comment type="subcellular location">
    <subcellularLocation>
        <location evidence="1">Nucleus</location>
    </subcellularLocation>
</comment>
<evidence type="ECO:0000256" key="2">
    <source>
        <dbReference type="ARBA" id="ARBA00023015"/>
    </source>
</evidence>
<accession>A0A401RNF8</accession>
<dbReference type="EMBL" id="BEZZ01001590">
    <property type="protein sequence ID" value="GCC19711.1"/>
    <property type="molecule type" value="Genomic_DNA"/>
</dbReference>
<dbReference type="InterPro" id="IPR036388">
    <property type="entry name" value="WH-like_DNA-bd_sf"/>
</dbReference>
<dbReference type="PROSITE" id="PS00601">
    <property type="entry name" value="IRF_1"/>
    <property type="match status" value="1"/>
</dbReference>
<dbReference type="GO" id="GO:0045944">
    <property type="term" value="P:positive regulation of transcription by RNA polymerase II"/>
    <property type="evidence" value="ECO:0007669"/>
    <property type="project" value="UniProtKB-ARBA"/>
</dbReference>
<dbReference type="SUPFAM" id="SSF46785">
    <property type="entry name" value="Winged helix' DNA-binding domain"/>
    <property type="match status" value="1"/>
</dbReference>
<dbReference type="Proteomes" id="UP000287033">
    <property type="component" value="Unassembled WGS sequence"/>
</dbReference>
<dbReference type="AlphaFoldDB" id="A0A401RNF8"/>